<dbReference type="RefSeq" id="WP_075667000.1">
    <property type="nucleotide sequence ID" value="NZ_CALYNG010000003.1"/>
</dbReference>
<keyword evidence="1" id="KW-0732">Signal</keyword>
<dbReference type="PANTHER" id="PTHR35936:SF19">
    <property type="entry name" value="AMINO-ACID-BINDING PROTEIN YXEM-RELATED"/>
    <property type="match status" value="1"/>
</dbReference>
<dbReference type="Proteomes" id="UP000185427">
    <property type="component" value="Chromosome"/>
</dbReference>
<dbReference type="OrthoDB" id="8613538at2"/>
<reference evidence="2 3" key="1">
    <citation type="submission" date="2016-12" db="EMBL/GenBank/DDBJ databases">
        <title>Complete Genome Sequence of Lactobacillus fermentum Strain SNUV175, a Probiotic for Treatment of Bacterial Vaginosis.</title>
        <authorList>
            <person name="Lee S."/>
            <person name="You H.J."/>
            <person name="Kwon B."/>
            <person name="Ko G."/>
        </authorList>
    </citation>
    <scope>NUCLEOTIDE SEQUENCE [LARGE SCALE GENOMIC DNA]</scope>
    <source>
        <strain evidence="2 3">SNUV175</strain>
    </source>
</reference>
<dbReference type="SUPFAM" id="SSF53850">
    <property type="entry name" value="Periplasmic binding protein-like II"/>
    <property type="match status" value="1"/>
</dbReference>
<evidence type="ECO:0000313" key="2">
    <source>
        <dbReference type="EMBL" id="APU44984.1"/>
    </source>
</evidence>
<sequence>MSKLGKLTKLVLVTVLGISAGVGILQTKASAASKTVTFGSTGVSYPSSFKSNGKLKGFDVEVVNKASKRLGYKVKWVNADFDGLLGSLDSGKIDAVANDVAVTTERQQKYAFTTPYSYDPTAVAVSKDSKLKTLKDLEGKTVAAVVASNNIKSLQNYDSKIKIKTYETRDQAYAALNSGKVAGVVNTRPILSATIKQKKLDWKILKGNATENKVAIAFSKDAKGKKLAKQYSKEIKEMKKDGTLAKLSKKYYGYDTSKN</sequence>
<name>A0A1L7GSN6_LIMFE</name>
<gene>
    <name evidence="2" type="ORF">BUW47_00205</name>
</gene>
<dbReference type="SMART" id="SM00062">
    <property type="entry name" value="PBPb"/>
    <property type="match status" value="1"/>
</dbReference>
<dbReference type="Pfam" id="PF00497">
    <property type="entry name" value="SBP_bac_3"/>
    <property type="match status" value="1"/>
</dbReference>
<protein>
    <submittedName>
        <fullName evidence="2">Uncharacterized protein</fullName>
    </submittedName>
</protein>
<organism evidence="2 3">
    <name type="scientific">Limosilactobacillus fermentum</name>
    <name type="common">Lactobacillus fermentum</name>
    <dbReference type="NCBI Taxonomy" id="1613"/>
    <lineage>
        <taxon>Bacteria</taxon>
        <taxon>Bacillati</taxon>
        <taxon>Bacillota</taxon>
        <taxon>Bacilli</taxon>
        <taxon>Lactobacillales</taxon>
        <taxon>Lactobacillaceae</taxon>
        <taxon>Limosilactobacillus</taxon>
    </lineage>
</organism>
<dbReference type="PANTHER" id="PTHR35936">
    <property type="entry name" value="MEMBRANE-BOUND LYTIC MUREIN TRANSGLYCOSYLASE F"/>
    <property type="match status" value="1"/>
</dbReference>
<dbReference type="AlphaFoldDB" id="A0A1L7GSN6"/>
<proteinExistence type="predicted"/>
<dbReference type="Gene3D" id="3.40.190.10">
    <property type="entry name" value="Periplasmic binding protein-like II"/>
    <property type="match status" value="2"/>
</dbReference>
<evidence type="ECO:0000256" key="1">
    <source>
        <dbReference type="ARBA" id="ARBA00022729"/>
    </source>
</evidence>
<dbReference type="EMBL" id="CP019030">
    <property type="protein sequence ID" value="APU44984.1"/>
    <property type="molecule type" value="Genomic_DNA"/>
</dbReference>
<accession>A0A1L7GSN6</accession>
<dbReference type="InterPro" id="IPR001638">
    <property type="entry name" value="Solute-binding_3/MltF_N"/>
</dbReference>
<evidence type="ECO:0000313" key="3">
    <source>
        <dbReference type="Proteomes" id="UP000185427"/>
    </source>
</evidence>